<name>A0AB39CC65_9VIRU</name>
<dbReference type="GO" id="GO:0000287">
    <property type="term" value="F:magnesium ion binding"/>
    <property type="evidence" value="ECO:0007669"/>
    <property type="project" value="InterPro"/>
</dbReference>
<dbReference type="EMBL" id="PQ015378">
    <property type="protein sequence ID" value="XDJ14534.1"/>
    <property type="molecule type" value="Genomic_DNA"/>
</dbReference>
<dbReference type="GO" id="GO:0004749">
    <property type="term" value="F:ribose phosphate diphosphokinase activity"/>
    <property type="evidence" value="ECO:0007669"/>
    <property type="project" value="TreeGrafter"/>
</dbReference>
<dbReference type="InterPro" id="IPR005946">
    <property type="entry name" value="Rib-P_diPkinase"/>
</dbReference>
<organism evidence="2">
    <name type="scientific">Pseudomonas phage RVTF4</name>
    <dbReference type="NCBI Taxonomy" id="3236931"/>
    <lineage>
        <taxon>Viruses</taxon>
    </lineage>
</organism>
<proteinExistence type="predicted"/>
<dbReference type="PANTHER" id="PTHR10210:SF41">
    <property type="entry name" value="RIBOSE-PHOSPHATE PYROPHOSPHOKINASE 1, CHLOROPLASTIC"/>
    <property type="match status" value="1"/>
</dbReference>
<dbReference type="Pfam" id="PF00156">
    <property type="entry name" value="Pribosyltran"/>
    <property type="match status" value="1"/>
</dbReference>
<dbReference type="PANTHER" id="PTHR10210">
    <property type="entry name" value="RIBOSE-PHOSPHATE DIPHOSPHOKINASE FAMILY MEMBER"/>
    <property type="match status" value="1"/>
</dbReference>
<dbReference type="InterPro" id="IPR029057">
    <property type="entry name" value="PRTase-like"/>
</dbReference>
<accession>A0AB39CC65</accession>
<dbReference type="GO" id="GO:0006015">
    <property type="term" value="P:5-phosphoribose 1-diphosphate biosynthetic process"/>
    <property type="evidence" value="ECO:0007669"/>
    <property type="project" value="TreeGrafter"/>
</dbReference>
<dbReference type="SMART" id="SM01400">
    <property type="entry name" value="Pribosyltran_N"/>
    <property type="match status" value="1"/>
</dbReference>
<dbReference type="GO" id="GO:0002189">
    <property type="term" value="C:ribose phosphate diphosphokinase complex"/>
    <property type="evidence" value="ECO:0007669"/>
    <property type="project" value="TreeGrafter"/>
</dbReference>
<evidence type="ECO:0000259" key="1">
    <source>
        <dbReference type="Pfam" id="PF00156"/>
    </source>
</evidence>
<protein>
    <submittedName>
        <fullName evidence="2">Ribose-phosphate pyrophosphokinase</fullName>
    </submittedName>
</protein>
<dbReference type="CDD" id="cd06223">
    <property type="entry name" value="PRTases_typeI"/>
    <property type="match status" value="1"/>
</dbReference>
<dbReference type="GO" id="GO:0006164">
    <property type="term" value="P:purine nucleotide biosynthetic process"/>
    <property type="evidence" value="ECO:0007669"/>
    <property type="project" value="TreeGrafter"/>
</dbReference>
<sequence length="316" mass="35358">MIYIRESYFGGAQSRIAEMVKMPGGELHPQLGELDGDSYTLIADTRSSEDLFAILVTHNAIKRNCPGAVIDLRIGYVPYARQDRVANEGEALSIEAMADFLNMMNFRKVEISDPHSDVTPALIKNVKVRTQVEILRKWLVHVDQGGESGYQSFKINPTEWVLVAPDAGAIKKTDKIAKELGFSGIVYMDKERDTQTGKITRTFPRLYVENGKHTPVSEIAGKKLLVVDDICDGGYTFIQLADALKEFAPEKLDLFVTHGIFSKGTDCLLEAGYNRILTTNAYRLDSWNVDQFLGSSKDVEEVEASRVIRFRDIQSI</sequence>
<dbReference type="Gene3D" id="3.40.50.2020">
    <property type="match status" value="2"/>
</dbReference>
<evidence type="ECO:0000313" key="2">
    <source>
        <dbReference type="EMBL" id="XDJ14534.1"/>
    </source>
</evidence>
<dbReference type="InterPro" id="IPR000836">
    <property type="entry name" value="PRTase_dom"/>
</dbReference>
<dbReference type="SUPFAM" id="SSF53271">
    <property type="entry name" value="PRTase-like"/>
    <property type="match status" value="2"/>
</dbReference>
<feature type="domain" description="Phosphoribosyltransferase" evidence="1">
    <location>
        <begin position="155"/>
        <end position="258"/>
    </location>
</feature>
<reference evidence="2" key="1">
    <citation type="submission" date="2024-07" db="EMBL/GenBank/DDBJ databases">
        <authorList>
            <person name="Bringhurst R.M."/>
            <person name="Homer T.E."/>
        </authorList>
    </citation>
    <scope>NUCLEOTIDE SEQUENCE</scope>
</reference>